<proteinExistence type="predicted"/>
<name>A0A8T2BNM7_9BRAS</name>
<dbReference type="GO" id="GO:0003690">
    <property type="term" value="F:double-stranded DNA binding"/>
    <property type="evidence" value="ECO:0007669"/>
    <property type="project" value="TreeGrafter"/>
</dbReference>
<dbReference type="PANTHER" id="PTHR45660">
    <property type="entry name" value="HISTONE-LYSINE N-METHYLTRANSFERASE SETMAR"/>
    <property type="match status" value="1"/>
</dbReference>
<evidence type="ECO:0000256" key="1">
    <source>
        <dbReference type="ARBA" id="ARBA00004584"/>
    </source>
</evidence>
<sequence>MGSVKTSNSPEYRREANQELLPVMKNTHVLSPREKVLKTLRIYRIVFEELARDKAARRGKSTATTRVDHDTRAILVKEGMQVNGVSMIGQVPGVEVGDEFQYKAELNLIGLHLNMAGGIDYMGRGDKMLATSIVASQDSGYSDRFESDFLIYSGEGGNVLGNRKLFDNQKMVRGNLALANCIRVKSLVRVIRGLKRPDNKGKRYVYDGLYNVQEYGVENGPAGNAIFKFKLRRLPGQPSICWKHFF</sequence>
<evidence type="ECO:0000259" key="3">
    <source>
        <dbReference type="PROSITE" id="PS51015"/>
    </source>
</evidence>
<dbReference type="Proteomes" id="UP000694240">
    <property type="component" value="Chromosome 7"/>
</dbReference>
<organism evidence="4 5">
    <name type="scientific">Arabidopsis thaliana x Arabidopsis arenosa</name>
    <dbReference type="NCBI Taxonomy" id="1240361"/>
    <lineage>
        <taxon>Eukaryota</taxon>
        <taxon>Viridiplantae</taxon>
        <taxon>Streptophyta</taxon>
        <taxon>Embryophyta</taxon>
        <taxon>Tracheophyta</taxon>
        <taxon>Spermatophyta</taxon>
        <taxon>Magnoliopsida</taxon>
        <taxon>eudicotyledons</taxon>
        <taxon>Gunneridae</taxon>
        <taxon>Pentapetalae</taxon>
        <taxon>rosids</taxon>
        <taxon>malvids</taxon>
        <taxon>Brassicales</taxon>
        <taxon>Brassicaceae</taxon>
        <taxon>Camelineae</taxon>
        <taxon>Arabidopsis</taxon>
    </lineage>
</organism>
<feature type="domain" description="YDG" evidence="3">
    <location>
        <begin position="89"/>
        <end position="233"/>
    </location>
</feature>
<evidence type="ECO:0000313" key="4">
    <source>
        <dbReference type="EMBL" id="KAG7585311.1"/>
    </source>
</evidence>
<dbReference type="SMART" id="SM00466">
    <property type="entry name" value="SRA"/>
    <property type="match status" value="1"/>
</dbReference>
<dbReference type="InterPro" id="IPR051357">
    <property type="entry name" value="H3K9_HMTase_SUVAR3-9"/>
</dbReference>
<dbReference type="AlphaFoldDB" id="A0A8T2BNM7"/>
<gene>
    <name evidence="4" type="ORF">ISN45_Aa02g006740</name>
</gene>
<dbReference type="GO" id="GO:0005634">
    <property type="term" value="C:nucleus"/>
    <property type="evidence" value="ECO:0007669"/>
    <property type="project" value="UniProtKB-SubCell"/>
</dbReference>
<keyword evidence="2" id="KW-0539">Nucleus</keyword>
<evidence type="ECO:0000313" key="5">
    <source>
        <dbReference type="Proteomes" id="UP000694240"/>
    </source>
</evidence>
<reference evidence="4 5" key="1">
    <citation type="submission" date="2020-12" db="EMBL/GenBank/DDBJ databases">
        <title>Concerted genomic and epigenomic changes stabilize Arabidopsis allopolyploids.</title>
        <authorList>
            <person name="Chen Z."/>
        </authorList>
    </citation>
    <scope>NUCLEOTIDE SEQUENCE [LARGE SCALE GENOMIC DNA]</scope>
    <source>
        <strain evidence="4">Allo738</strain>
        <tissue evidence="4">Leaf</tissue>
    </source>
</reference>
<keyword evidence="5" id="KW-1185">Reference proteome</keyword>
<dbReference type="PANTHER" id="PTHR45660:SF45">
    <property type="entry name" value="YDG DOMAIN-CONTAINING PROTEIN"/>
    <property type="match status" value="1"/>
</dbReference>
<dbReference type="PROSITE" id="PS51015">
    <property type="entry name" value="YDG"/>
    <property type="match status" value="1"/>
</dbReference>
<protein>
    <submittedName>
        <fullName evidence="4">SRA-YDG</fullName>
    </submittedName>
</protein>
<evidence type="ECO:0000256" key="2">
    <source>
        <dbReference type="PROSITE-ProRule" id="PRU00358"/>
    </source>
</evidence>
<comment type="caution">
    <text evidence="4">The sequence shown here is derived from an EMBL/GenBank/DDBJ whole genome shotgun (WGS) entry which is preliminary data.</text>
</comment>
<accession>A0A8T2BNM7</accession>
<dbReference type="Pfam" id="PF02182">
    <property type="entry name" value="SAD_SRA"/>
    <property type="match status" value="1"/>
</dbReference>
<dbReference type="GO" id="GO:0042054">
    <property type="term" value="F:histone methyltransferase activity"/>
    <property type="evidence" value="ECO:0007669"/>
    <property type="project" value="TreeGrafter"/>
</dbReference>
<dbReference type="EMBL" id="JAEFBK010000007">
    <property type="protein sequence ID" value="KAG7585311.1"/>
    <property type="molecule type" value="Genomic_DNA"/>
</dbReference>
<dbReference type="GO" id="GO:0000775">
    <property type="term" value="C:chromosome, centromeric region"/>
    <property type="evidence" value="ECO:0007669"/>
    <property type="project" value="UniProtKB-SubCell"/>
</dbReference>
<comment type="subcellular location">
    <subcellularLocation>
        <location evidence="1">Chromosome</location>
        <location evidence="1">Centromere</location>
    </subcellularLocation>
    <subcellularLocation>
        <location evidence="2">Nucleus</location>
    </subcellularLocation>
</comment>
<dbReference type="InterPro" id="IPR003105">
    <property type="entry name" value="SRA_YDG"/>
</dbReference>